<gene>
    <name evidence="2" type="ORF">PDE_00123</name>
</gene>
<accession>S7Z942</accession>
<feature type="region of interest" description="Disordered" evidence="1">
    <location>
        <begin position="1"/>
        <end position="21"/>
    </location>
</feature>
<evidence type="ECO:0000256" key="1">
    <source>
        <dbReference type="SAM" id="MobiDB-lite"/>
    </source>
</evidence>
<evidence type="ECO:0000313" key="2">
    <source>
        <dbReference type="EMBL" id="EPS25191.1"/>
    </source>
</evidence>
<sequence length="126" mass="14233">MDRGFLVPTPPELRKLGPPRPLGPNELDEHFIGSTLFFLFAFLPGLVSRSGHDRLEIFHAPPLSFSSFLSPPSTHDRNRVAAAAKTLSDHREADDLHRFRRQSTMMGRCLFPHSGEERAWTLVTLT</sequence>
<dbReference type="EMBL" id="KB644408">
    <property type="protein sequence ID" value="EPS25191.1"/>
    <property type="molecule type" value="Genomic_DNA"/>
</dbReference>
<reference evidence="2 3" key="1">
    <citation type="journal article" date="2013" name="PLoS ONE">
        <title>Genomic and secretomic analyses reveal unique features of the lignocellulolytic enzyme system of Penicillium decumbens.</title>
        <authorList>
            <person name="Liu G."/>
            <person name="Zhang L."/>
            <person name="Wei X."/>
            <person name="Zou G."/>
            <person name="Qin Y."/>
            <person name="Ma L."/>
            <person name="Li J."/>
            <person name="Zheng H."/>
            <person name="Wang S."/>
            <person name="Wang C."/>
            <person name="Xun L."/>
            <person name="Zhao G.-P."/>
            <person name="Zhou Z."/>
            <person name="Qu Y."/>
        </authorList>
    </citation>
    <scope>NUCLEOTIDE SEQUENCE [LARGE SCALE GENOMIC DNA]</scope>
    <source>
        <strain evidence="3">114-2 / CGMCC 5302</strain>
    </source>
</reference>
<proteinExistence type="predicted"/>
<name>S7Z942_PENO1</name>
<dbReference type="Proteomes" id="UP000019376">
    <property type="component" value="Unassembled WGS sequence"/>
</dbReference>
<protein>
    <submittedName>
        <fullName evidence="2">Uncharacterized protein</fullName>
    </submittedName>
</protein>
<organism evidence="2 3">
    <name type="scientific">Penicillium oxalicum (strain 114-2 / CGMCC 5302)</name>
    <name type="common">Penicillium decumbens</name>
    <dbReference type="NCBI Taxonomy" id="933388"/>
    <lineage>
        <taxon>Eukaryota</taxon>
        <taxon>Fungi</taxon>
        <taxon>Dikarya</taxon>
        <taxon>Ascomycota</taxon>
        <taxon>Pezizomycotina</taxon>
        <taxon>Eurotiomycetes</taxon>
        <taxon>Eurotiomycetidae</taxon>
        <taxon>Eurotiales</taxon>
        <taxon>Aspergillaceae</taxon>
        <taxon>Penicillium</taxon>
    </lineage>
</organism>
<dbReference type="HOGENOM" id="CLU_1982337_0_0_1"/>
<evidence type="ECO:0000313" key="3">
    <source>
        <dbReference type="Proteomes" id="UP000019376"/>
    </source>
</evidence>
<keyword evidence="3" id="KW-1185">Reference proteome</keyword>
<dbReference type="AlphaFoldDB" id="S7Z942"/>